<dbReference type="RefSeq" id="WP_154595668.1">
    <property type="nucleotide sequence ID" value="NZ_CP060587.1"/>
</dbReference>
<gene>
    <name evidence="3" type="ORF">H9L21_03505</name>
</gene>
<evidence type="ECO:0000256" key="2">
    <source>
        <dbReference type="SAM" id="Phobius"/>
    </source>
</evidence>
<keyword evidence="2" id="KW-0812">Transmembrane</keyword>
<evidence type="ECO:0000313" key="4">
    <source>
        <dbReference type="Proteomes" id="UP000515871"/>
    </source>
</evidence>
<feature type="transmembrane region" description="Helical" evidence="2">
    <location>
        <begin position="24"/>
        <end position="45"/>
    </location>
</feature>
<organism evidence="3 4">
    <name type="scientific">Aeromicrobium senzhongii</name>
    <dbReference type="NCBI Taxonomy" id="2663859"/>
    <lineage>
        <taxon>Bacteria</taxon>
        <taxon>Bacillati</taxon>
        <taxon>Actinomycetota</taxon>
        <taxon>Actinomycetes</taxon>
        <taxon>Propionibacteriales</taxon>
        <taxon>Nocardioidaceae</taxon>
        <taxon>Aeromicrobium</taxon>
    </lineage>
</organism>
<protein>
    <submittedName>
        <fullName evidence="3">Uncharacterized protein</fullName>
    </submittedName>
</protein>
<feature type="compositionally biased region" description="Basic and acidic residues" evidence="1">
    <location>
        <begin position="60"/>
        <end position="71"/>
    </location>
</feature>
<dbReference type="Proteomes" id="UP000515871">
    <property type="component" value="Chromosome"/>
</dbReference>
<reference evidence="3 4" key="1">
    <citation type="submission" date="2020-08" db="EMBL/GenBank/DDBJ databases">
        <title>Novel species in genus Aeromicrobium.</title>
        <authorList>
            <person name="Zhang G."/>
        </authorList>
    </citation>
    <scope>NUCLEOTIDE SEQUENCE [LARGE SCALE GENOMIC DNA]</scope>
    <source>
        <strain evidence="4">zg-629</strain>
    </source>
</reference>
<keyword evidence="2" id="KW-0472">Membrane</keyword>
<keyword evidence="2" id="KW-1133">Transmembrane helix</keyword>
<name>A0ABX6SV10_9ACTN</name>
<keyword evidence="4" id="KW-1185">Reference proteome</keyword>
<evidence type="ECO:0000256" key="1">
    <source>
        <dbReference type="SAM" id="MobiDB-lite"/>
    </source>
</evidence>
<sequence>MTMLDLAVLTAQEIDPKGNQSIGWLPGLYVLGLCIIVGLLLWSFAKMAKKARQPWEGEDETPRKPEDDSTS</sequence>
<proteinExistence type="predicted"/>
<dbReference type="EMBL" id="CP060587">
    <property type="protein sequence ID" value="QNL95027.1"/>
    <property type="molecule type" value="Genomic_DNA"/>
</dbReference>
<evidence type="ECO:0000313" key="3">
    <source>
        <dbReference type="EMBL" id="QNL95027.1"/>
    </source>
</evidence>
<accession>A0ABX6SV10</accession>
<feature type="region of interest" description="Disordered" evidence="1">
    <location>
        <begin position="51"/>
        <end position="71"/>
    </location>
</feature>